<dbReference type="InterPro" id="IPR038528">
    <property type="entry name" value="TEL2_C_sf"/>
</dbReference>
<dbReference type="STRING" id="945553.A0A0D2P8D1"/>
<feature type="region of interest" description="Disordered" evidence="2">
    <location>
        <begin position="872"/>
        <end position="894"/>
    </location>
</feature>
<dbReference type="OrthoDB" id="10254187at2759"/>
<dbReference type="InterPro" id="IPR051970">
    <property type="entry name" value="TEL2_Regulation"/>
</dbReference>
<dbReference type="Gene3D" id="1.25.40.720">
    <property type="entry name" value="Telomere length regulation protein 2, C-terminal domain"/>
    <property type="match status" value="1"/>
</dbReference>
<evidence type="ECO:0000256" key="1">
    <source>
        <dbReference type="ARBA" id="ARBA00006133"/>
    </source>
</evidence>
<dbReference type="PANTHER" id="PTHR15830">
    <property type="entry name" value="TELOMERE LENGTH REGULATION PROTEIN TEL2 FAMILY MEMBER"/>
    <property type="match status" value="1"/>
</dbReference>
<protein>
    <recommendedName>
        <fullName evidence="3">Telomere length regulation protein conserved domain-containing protein</fullName>
    </recommendedName>
</protein>
<feature type="region of interest" description="Disordered" evidence="2">
    <location>
        <begin position="461"/>
        <end position="523"/>
    </location>
</feature>
<dbReference type="GO" id="GO:0042162">
    <property type="term" value="F:telomeric DNA binding"/>
    <property type="evidence" value="ECO:0007669"/>
    <property type="project" value="TreeGrafter"/>
</dbReference>
<accession>A0A0D2P8D1</accession>
<dbReference type="GO" id="GO:0051083">
    <property type="term" value="P:'de novo' cotranslational protein folding"/>
    <property type="evidence" value="ECO:0007669"/>
    <property type="project" value="TreeGrafter"/>
</dbReference>
<feature type="compositionally biased region" description="Acidic residues" evidence="2">
    <location>
        <begin position="465"/>
        <end position="479"/>
    </location>
</feature>
<comment type="similarity">
    <text evidence="1">Belongs to the TEL2 family.</text>
</comment>
<dbReference type="PANTHER" id="PTHR15830:SF10">
    <property type="entry name" value="TELOMERE LENGTH REGULATION PROTEIN TEL2 HOMOLOG"/>
    <property type="match status" value="1"/>
</dbReference>
<proteinExistence type="inferred from homology"/>
<dbReference type="GO" id="GO:0005829">
    <property type="term" value="C:cytosol"/>
    <property type="evidence" value="ECO:0007669"/>
    <property type="project" value="TreeGrafter"/>
</dbReference>
<evidence type="ECO:0000256" key="2">
    <source>
        <dbReference type="SAM" id="MobiDB-lite"/>
    </source>
</evidence>
<dbReference type="GO" id="GO:0051879">
    <property type="term" value="F:Hsp90 protein binding"/>
    <property type="evidence" value="ECO:0007669"/>
    <property type="project" value="TreeGrafter"/>
</dbReference>
<dbReference type="Pfam" id="PF10193">
    <property type="entry name" value="Telomere_reg-2"/>
    <property type="match status" value="1"/>
</dbReference>
<dbReference type="EMBL" id="KN817525">
    <property type="protein sequence ID" value="KJA27234.1"/>
    <property type="molecule type" value="Genomic_DNA"/>
</dbReference>
<dbReference type="OMA" id="ARIFACW"/>
<dbReference type="AlphaFoldDB" id="A0A0D2P8D1"/>
<gene>
    <name evidence="4" type="ORF">HYPSUDRAFT_198503</name>
</gene>
<evidence type="ECO:0000313" key="4">
    <source>
        <dbReference type="EMBL" id="KJA27234.1"/>
    </source>
</evidence>
<sequence>MQNVLSQLQQPIERESDLVSLLAAPLAGLGLLPPQFHANVEPLPSAEKHIGHMQRLLLTHVVPVWAPELGIAHPLLTQFFVPDLFANARPAAAAVARSAYATLLATPPAAFALACLVRLAAEYPVDRLFRAVFADGHGPVADAHWADAVRDLCAVPDRVANALALAATPPALQNAPYFAALSTRVEALMCALADGPAPAAAHAPLAYLLAKLVNVGLFPPRPPTARAQPSFFAAALPAIRAHHSPAHAALWAGVLRALPSALALQAVLASLFGALPAIEHALDPSAAVRTRVHRDAALLEGIVGRLRPAGDDQPCWDIATSLVLSREWPPAHARVFVCWLSADTEALDALLAAILAVWAAPAHIKHSLLATHRYTTALLLLALAQYPKNAPAVAALVANGAFISGISGYLAHLDPAVRRCGMLAAEAVAHRAGRALDFKDWDGDDEGRAWCRSLRALAEARDADAPLDEDPPDSDDESDIAPSTAAPARAAFAADPGADSDDSLSGYASPSSSRSASPTPSDLAEIEADPTLAVGRARVARPVYLAQLGALLRGAAPISAPHTSSGAGAAGTVGAPHEADRVAVGLASAADLIRRKRTYGTELAENAVDLACALLGMNDNFELDGFAAQRQDALTALVACAPEKAAPTLIQEFFKNQYSVEQRFAALTALALGARELAALPPPDPAPAPFASRTLPAPLHRKYAAAEDTVARLADSVTRLALTDERTEAAAAPPAARARRLRLAPQRTSITELPPSSLNPYAPAPTTITPPTHSSAPTFAAVAAEHFVMPLVHAFWGSLHAAHAREARTANRAGRARFHGAGTGLVLSPLVLSQLLGTLAVLVHAGRAAPAWLAVIAPAALELALAVGTRRVSHDEDEDSSPSPNPSDPTSGGKDASVLAAALELALAVLDGSLALDGGRALALEHTALALATREWAAGVLGALDSGVRAPGGGGAPAARLGRAAAGVLLKGGAVEEVWGRSMLGGAV</sequence>
<feature type="compositionally biased region" description="Low complexity" evidence="2">
    <location>
        <begin position="480"/>
        <end position="522"/>
    </location>
</feature>
<organism evidence="4 5">
    <name type="scientific">Hypholoma sublateritium (strain FD-334 SS-4)</name>
    <dbReference type="NCBI Taxonomy" id="945553"/>
    <lineage>
        <taxon>Eukaryota</taxon>
        <taxon>Fungi</taxon>
        <taxon>Dikarya</taxon>
        <taxon>Basidiomycota</taxon>
        <taxon>Agaricomycotina</taxon>
        <taxon>Agaricomycetes</taxon>
        <taxon>Agaricomycetidae</taxon>
        <taxon>Agaricales</taxon>
        <taxon>Agaricineae</taxon>
        <taxon>Strophariaceae</taxon>
        <taxon>Hypholoma</taxon>
    </lineage>
</organism>
<dbReference type="InterPro" id="IPR019337">
    <property type="entry name" value="Telomere_length_regulation_dom"/>
</dbReference>
<evidence type="ECO:0000259" key="3">
    <source>
        <dbReference type="Pfam" id="PF10193"/>
    </source>
</evidence>
<name>A0A0D2P8D1_HYPSF</name>
<dbReference type="Proteomes" id="UP000054270">
    <property type="component" value="Unassembled WGS sequence"/>
</dbReference>
<feature type="domain" description="Telomere length regulation protein conserved" evidence="3">
    <location>
        <begin position="542"/>
        <end position="674"/>
    </location>
</feature>
<evidence type="ECO:0000313" key="5">
    <source>
        <dbReference type="Proteomes" id="UP000054270"/>
    </source>
</evidence>
<reference evidence="5" key="1">
    <citation type="submission" date="2014-04" db="EMBL/GenBank/DDBJ databases">
        <title>Evolutionary Origins and Diversification of the Mycorrhizal Mutualists.</title>
        <authorList>
            <consortium name="DOE Joint Genome Institute"/>
            <consortium name="Mycorrhizal Genomics Consortium"/>
            <person name="Kohler A."/>
            <person name="Kuo A."/>
            <person name="Nagy L.G."/>
            <person name="Floudas D."/>
            <person name="Copeland A."/>
            <person name="Barry K.W."/>
            <person name="Cichocki N."/>
            <person name="Veneault-Fourrey C."/>
            <person name="LaButti K."/>
            <person name="Lindquist E.A."/>
            <person name="Lipzen A."/>
            <person name="Lundell T."/>
            <person name="Morin E."/>
            <person name="Murat C."/>
            <person name="Riley R."/>
            <person name="Ohm R."/>
            <person name="Sun H."/>
            <person name="Tunlid A."/>
            <person name="Henrissat B."/>
            <person name="Grigoriev I.V."/>
            <person name="Hibbett D.S."/>
            <person name="Martin F."/>
        </authorList>
    </citation>
    <scope>NUCLEOTIDE SEQUENCE [LARGE SCALE GENOMIC DNA]</scope>
    <source>
        <strain evidence="5">FD-334 SS-4</strain>
    </source>
</reference>
<keyword evidence="5" id="KW-1185">Reference proteome</keyword>